<comment type="similarity">
    <text evidence="4">Belongs to the bacterial secretin family.</text>
</comment>
<dbReference type="PROSITE" id="PS51257">
    <property type="entry name" value="PROKAR_LIPOPROTEIN"/>
    <property type="match status" value="1"/>
</dbReference>
<proteinExistence type="inferred from homology"/>
<feature type="domain" description="Type II/III secretion system secretin-like" evidence="7">
    <location>
        <begin position="476"/>
        <end position="641"/>
    </location>
</feature>
<evidence type="ECO:0000313" key="10">
    <source>
        <dbReference type="Proteomes" id="UP000544872"/>
    </source>
</evidence>
<dbReference type="PRINTS" id="PR00811">
    <property type="entry name" value="BCTERIALGSPD"/>
</dbReference>
<gene>
    <name evidence="9" type="ORF">FHS48_002688</name>
</gene>
<feature type="domain" description="NolW-like" evidence="8">
    <location>
        <begin position="337"/>
        <end position="399"/>
    </location>
</feature>
<dbReference type="Proteomes" id="UP000544872">
    <property type="component" value="Unassembled WGS sequence"/>
</dbReference>
<evidence type="ECO:0000256" key="1">
    <source>
        <dbReference type="ARBA" id="ARBA00004370"/>
    </source>
</evidence>
<accession>A0A7W9ZGV3</accession>
<reference evidence="9 10" key="1">
    <citation type="submission" date="2020-08" db="EMBL/GenBank/DDBJ databases">
        <title>Genomic Encyclopedia of Type Strains, Phase IV (KMG-IV): sequencing the most valuable type-strain genomes for metagenomic binning, comparative biology and taxonomic classification.</title>
        <authorList>
            <person name="Goeker M."/>
        </authorList>
    </citation>
    <scope>NUCLEOTIDE SEQUENCE [LARGE SCALE GENOMIC DNA]</scope>
    <source>
        <strain evidence="9 10">DSM 11590</strain>
    </source>
</reference>
<dbReference type="Gene3D" id="3.30.1370.120">
    <property type="match status" value="2"/>
</dbReference>
<evidence type="ECO:0000256" key="3">
    <source>
        <dbReference type="ARBA" id="ARBA00023136"/>
    </source>
</evidence>
<dbReference type="PANTHER" id="PTHR30332:SF24">
    <property type="entry name" value="SECRETIN GSPD-RELATED"/>
    <property type="match status" value="1"/>
</dbReference>
<comment type="subcellular location">
    <subcellularLocation>
        <location evidence="5">Cell outer membrane</location>
    </subcellularLocation>
    <subcellularLocation>
        <location evidence="1">Membrane</location>
    </subcellularLocation>
</comment>
<dbReference type="AlphaFoldDB" id="A0A7W9ZGV3"/>
<dbReference type="InterPro" id="IPR004846">
    <property type="entry name" value="T2SS/T3SS_dom"/>
</dbReference>
<dbReference type="Pfam" id="PF00263">
    <property type="entry name" value="Secretin"/>
    <property type="match status" value="1"/>
</dbReference>
<dbReference type="EMBL" id="JACIIX010000010">
    <property type="protein sequence ID" value="MBB6211251.1"/>
    <property type="molecule type" value="Genomic_DNA"/>
</dbReference>
<dbReference type="InterPro" id="IPR050810">
    <property type="entry name" value="Bact_Secretion_Sys_Channel"/>
</dbReference>
<feature type="chain" id="PRO_5030774707" evidence="6">
    <location>
        <begin position="20"/>
        <end position="667"/>
    </location>
</feature>
<evidence type="ECO:0000256" key="4">
    <source>
        <dbReference type="RuleBase" id="RU004003"/>
    </source>
</evidence>
<keyword evidence="10" id="KW-1185">Reference proteome</keyword>
<evidence type="ECO:0000256" key="2">
    <source>
        <dbReference type="ARBA" id="ARBA00022729"/>
    </source>
</evidence>
<evidence type="ECO:0000256" key="5">
    <source>
        <dbReference type="RuleBase" id="RU004004"/>
    </source>
</evidence>
<dbReference type="InterPro" id="IPR038591">
    <property type="entry name" value="NolW-like_sf"/>
</dbReference>
<protein>
    <submittedName>
        <fullName evidence="9">General secretion pathway protein D</fullName>
    </submittedName>
</protein>
<keyword evidence="2 6" id="KW-0732">Signal</keyword>
<dbReference type="GO" id="GO:0015627">
    <property type="term" value="C:type II protein secretion system complex"/>
    <property type="evidence" value="ECO:0007669"/>
    <property type="project" value="TreeGrafter"/>
</dbReference>
<name>A0A7W9ZGV3_NOVIT</name>
<evidence type="ECO:0000256" key="6">
    <source>
        <dbReference type="SAM" id="SignalP"/>
    </source>
</evidence>
<evidence type="ECO:0000259" key="7">
    <source>
        <dbReference type="Pfam" id="PF00263"/>
    </source>
</evidence>
<dbReference type="PANTHER" id="PTHR30332">
    <property type="entry name" value="PROBABLE GENERAL SECRETION PATHWAY PROTEIN D"/>
    <property type="match status" value="1"/>
</dbReference>
<feature type="signal peptide" evidence="6">
    <location>
        <begin position="1"/>
        <end position="19"/>
    </location>
</feature>
<comment type="caution">
    <text evidence="9">The sequence shown here is derived from an EMBL/GenBank/DDBJ whole genome shotgun (WGS) entry which is preliminary data.</text>
</comment>
<organism evidence="9 10">
    <name type="scientific">Novispirillum itersonii</name>
    <name type="common">Aquaspirillum itersonii</name>
    <dbReference type="NCBI Taxonomy" id="189"/>
    <lineage>
        <taxon>Bacteria</taxon>
        <taxon>Pseudomonadati</taxon>
        <taxon>Pseudomonadota</taxon>
        <taxon>Alphaproteobacteria</taxon>
        <taxon>Rhodospirillales</taxon>
        <taxon>Novispirillaceae</taxon>
        <taxon>Novispirillum</taxon>
    </lineage>
</organism>
<dbReference type="GO" id="GO:0009306">
    <property type="term" value="P:protein secretion"/>
    <property type="evidence" value="ECO:0007669"/>
    <property type="project" value="InterPro"/>
</dbReference>
<sequence length="667" mass="72712">MRRHVKLVSLALLSCLSLSGCQTLEQLFEPKAPPSKEELVQRDQAPVDTRLLANPMAQNNANDDKAVMTMPKRPNGGVIGDATPVIRSKTNHGLPAVSVNEEPVELSFVDASLKSVIELLFDQYIHQPYTFLPDFKDQTVSWIVSGSYDKDTIVRMVESFLDLHGVNIIRQGDVYAISANSAKAAEDSSLGQTSGTWRLRYLDAKDVVTIGRQFLAKPDRLQVVDNANMVVAIGSGPEMRNLDKFLANIDVPALQDRNVMVYGPQYLSAQAIVSLLQNFPKALGMPMAGEGKKLVEAEVVTNAQRVVVITKGEEMRQAVLKYLSQVDQPGKDTKQVFVAPLRSQKASELRAVIEQVLTAMFQDRDKVTVVSDDRTNSLLVTSSADEYYQIRKVIDRLDNVAPSVLIESSIIEVQLTQSMAYGVEWFLSGRGGKVRGDMSTSLRSSGITITDGLAASGSTLGVVSLKDNTFATLDLLAAETSVQVLSRPRVLVKDQKTATIKSTKQVRVLKSELPTNVSTSGTTQISNQYEEKEVGVTLEVTPLVGSDGSITLKVKIEDSNQGAVDSATKQPTFDKREVNSEFVVAHGETVFIGGLIKRRNSAGTNKIPGFADIPILGNAFSNQSNSDEGSELLVLVTPYIVVDQYAARLVSEAFSGIQTSEQREKKK</sequence>
<keyword evidence="3" id="KW-0472">Membrane</keyword>
<dbReference type="InterPro" id="IPR005644">
    <property type="entry name" value="NolW-like"/>
</dbReference>
<evidence type="ECO:0000259" key="8">
    <source>
        <dbReference type="Pfam" id="PF03958"/>
    </source>
</evidence>
<dbReference type="InterPro" id="IPR001775">
    <property type="entry name" value="GspD/PilQ"/>
</dbReference>
<dbReference type="Pfam" id="PF03958">
    <property type="entry name" value="Secretin_N"/>
    <property type="match status" value="1"/>
</dbReference>
<dbReference type="RefSeq" id="WP_184264071.1">
    <property type="nucleotide sequence ID" value="NZ_JACIIX010000010.1"/>
</dbReference>
<dbReference type="GO" id="GO:0009279">
    <property type="term" value="C:cell outer membrane"/>
    <property type="evidence" value="ECO:0007669"/>
    <property type="project" value="UniProtKB-SubCell"/>
</dbReference>
<evidence type="ECO:0000313" key="9">
    <source>
        <dbReference type="EMBL" id="MBB6211251.1"/>
    </source>
</evidence>
<keyword evidence="5" id="KW-0813">Transport</keyword>